<dbReference type="SMART" id="SM00283">
    <property type="entry name" value="MA"/>
    <property type="match status" value="1"/>
</dbReference>
<dbReference type="Gene3D" id="1.10.287.950">
    <property type="entry name" value="Methyl-accepting chemotaxis protein"/>
    <property type="match status" value="1"/>
</dbReference>
<evidence type="ECO:0000256" key="3">
    <source>
        <dbReference type="ARBA" id="ARBA00029447"/>
    </source>
</evidence>
<evidence type="ECO:0000256" key="1">
    <source>
        <dbReference type="ARBA" id="ARBA00004370"/>
    </source>
</evidence>
<dbReference type="STRING" id="1129794.C427_1148"/>
<feature type="domain" description="Methyl-accepting transducer" evidence="5">
    <location>
        <begin position="39"/>
        <end position="275"/>
    </location>
</feature>
<dbReference type="SUPFAM" id="SSF58104">
    <property type="entry name" value="Methyl-accepting chemotaxis protein (MCP) signaling domain"/>
    <property type="match status" value="1"/>
</dbReference>
<dbReference type="Pfam" id="PF00672">
    <property type="entry name" value="HAMP"/>
    <property type="match status" value="1"/>
</dbReference>
<dbReference type="EMBL" id="CP003837">
    <property type="protein sequence ID" value="AGH43257.1"/>
    <property type="molecule type" value="Genomic_DNA"/>
</dbReference>
<dbReference type="PANTHER" id="PTHR32089:SF120">
    <property type="entry name" value="METHYL-ACCEPTING CHEMOTAXIS PROTEIN TLPQ"/>
    <property type="match status" value="1"/>
</dbReference>
<dbReference type="HOGENOM" id="CLU_000445_107_27_6"/>
<evidence type="ECO:0000313" key="7">
    <source>
        <dbReference type="EMBL" id="AGH43257.1"/>
    </source>
</evidence>
<dbReference type="eggNOG" id="COG0840">
    <property type="taxonomic scope" value="Bacteria"/>
</dbReference>
<evidence type="ECO:0000256" key="4">
    <source>
        <dbReference type="PROSITE-ProRule" id="PRU00284"/>
    </source>
</evidence>
<proteinExistence type="inferred from homology"/>
<evidence type="ECO:0000259" key="5">
    <source>
        <dbReference type="PROSITE" id="PS50111"/>
    </source>
</evidence>
<evidence type="ECO:0000259" key="6">
    <source>
        <dbReference type="PROSITE" id="PS50885"/>
    </source>
</evidence>
<accession>M4RXP7</accession>
<feature type="domain" description="HAMP" evidence="6">
    <location>
        <begin position="2"/>
        <end position="34"/>
    </location>
</feature>
<gene>
    <name evidence="7" type="ORF">C427_1148</name>
</gene>
<dbReference type="KEGG" id="gps:C427_1148"/>
<dbReference type="PATRIC" id="fig|1129794.4.peg.1138"/>
<keyword evidence="2 4" id="KW-0807">Transducer</keyword>
<dbReference type="GO" id="GO:0016020">
    <property type="term" value="C:membrane"/>
    <property type="evidence" value="ECO:0007669"/>
    <property type="project" value="UniProtKB-SubCell"/>
</dbReference>
<dbReference type="InterPro" id="IPR004089">
    <property type="entry name" value="MCPsignal_dom"/>
</dbReference>
<evidence type="ECO:0000313" key="8">
    <source>
        <dbReference type="Proteomes" id="UP000011864"/>
    </source>
</evidence>
<dbReference type="GO" id="GO:0007165">
    <property type="term" value="P:signal transduction"/>
    <property type="evidence" value="ECO:0007669"/>
    <property type="project" value="UniProtKB-KW"/>
</dbReference>
<dbReference type="Proteomes" id="UP000011864">
    <property type="component" value="Chromosome"/>
</dbReference>
<dbReference type="CDD" id="cd06225">
    <property type="entry name" value="HAMP"/>
    <property type="match status" value="1"/>
</dbReference>
<dbReference type="PROSITE" id="PS50885">
    <property type="entry name" value="HAMP"/>
    <property type="match status" value="1"/>
</dbReference>
<sequence length="313" mass="33618">MDLTSRANIMGDDELGHLARDFNSMVEHLATMTGNVTGANAQLGEVVSAIQNIALQLNDEISKGVAQTMIVVSSVTEMDTAIHDVSLSCSATAEKSDLAFDAAEKGESLVKCSREAIVQLSNQIDQSKSIVSLVEKDSMEIDSILEMIDGVAQQTNLLALNAAIEAARAGDKGRGFAVVASEVRSLAAQTGESTSRIQSMIQKLQTRVQEAVRAMLISQESANATVSGFNQLLEQLQSITQQSSLVKDMSIKNAASTKQQSAVVAKVGQSIVNIQSSYDIATQNAQNLKRTSQTLEYVSEQLRNEMSRFTLNK</sequence>
<keyword evidence="8" id="KW-1185">Reference proteome</keyword>
<dbReference type="PROSITE" id="PS50111">
    <property type="entry name" value="CHEMOTAXIS_TRANSDUC_2"/>
    <property type="match status" value="1"/>
</dbReference>
<dbReference type="AlphaFoldDB" id="M4RXP7"/>
<comment type="similarity">
    <text evidence="3">Belongs to the methyl-accepting chemotaxis (MCP) protein family.</text>
</comment>
<dbReference type="PANTHER" id="PTHR32089">
    <property type="entry name" value="METHYL-ACCEPTING CHEMOTAXIS PROTEIN MCPB"/>
    <property type="match status" value="1"/>
</dbReference>
<protein>
    <submittedName>
        <fullName evidence="7">Uncharacterized protein</fullName>
    </submittedName>
</protein>
<dbReference type="Pfam" id="PF00015">
    <property type="entry name" value="MCPsignal"/>
    <property type="match status" value="1"/>
</dbReference>
<name>M4RXP7_9ALTE</name>
<organism evidence="7 8">
    <name type="scientific">Paraglaciecola psychrophila 170</name>
    <dbReference type="NCBI Taxonomy" id="1129794"/>
    <lineage>
        <taxon>Bacteria</taxon>
        <taxon>Pseudomonadati</taxon>
        <taxon>Pseudomonadota</taxon>
        <taxon>Gammaproteobacteria</taxon>
        <taxon>Alteromonadales</taxon>
        <taxon>Alteromonadaceae</taxon>
        <taxon>Paraglaciecola</taxon>
    </lineage>
</organism>
<comment type="subcellular location">
    <subcellularLocation>
        <location evidence="1">Membrane</location>
    </subcellularLocation>
</comment>
<dbReference type="FunFam" id="1.10.287.950:FF:000001">
    <property type="entry name" value="Methyl-accepting chemotaxis sensory transducer"/>
    <property type="match status" value="1"/>
</dbReference>
<dbReference type="GO" id="GO:0006935">
    <property type="term" value="P:chemotaxis"/>
    <property type="evidence" value="ECO:0007669"/>
    <property type="project" value="UniProtKB-ARBA"/>
</dbReference>
<evidence type="ECO:0000256" key="2">
    <source>
        <dbReference type="ARBA" id="ARBA00023224"/>
    </source>
</evidence>
<reference evidence="7 8" key="1">
    <citation type="journal article" date="2013" name="Genome Announc.">
        <title>Complete Genome Sequence of Glaciecola psychrophila Strain 170T.</title>
        <authorList>
            <person name="Yin J."/>
            <person name="Chen J."/>
            <person name="Liu G."/>
            <person name="Yu Y."/>
            <person name="Song L."/>
            <person name="Wang X."/>
            <person name="Qu X."/>
        </authorList>
    </citation>
    <scope>NUCLEOTIDE SEQUENCE [LARGE SCALE GENOMIC DNA]</scope>
    <source>
        <strain evidence="7 8">170</strain>
    </source>
</reference>
<dbReference type="InterPro" id="IPR003660">
    <property type="entry name" value="HAMP_dom"/>
</dbReference>